<name>A0ACB9ACF1_ARCLA</name>
<proteinExistence type="predicted"/>
<sequence>MRENANERGLGDGGAAGLAVTDEENFQFDIETMAYTDDELHSSSDSDVDKEVDLHTLDEDNNDDDPHDLESFRIPRHIGTHLVLTEDAETTKTDTQQSGDRLHISVYQTDQPQRFCDLSQRLCELPQRLCTSLQNRLQQLL</sequence>
<keyword evidence="2" id="KW-1185">Reference proteome</keyword>
<gene>
    <name evidence="1" type="ORF">L6452_26318</name>
</gene>
<evidence type="ECO:0000313" key="1">
    <source>
        <dbReference type="EMBL" id="KAI3707689.1"/>
    </source>
</evidence>
<evidence type="ECO:0000313" key="2">
    <source>
        <dbReference type="Proteomes" id="UP001055879"/>
    </source>
</evidence>
<accession>A0ACB9ACF1</accession>
<dbReference type="Proteomes" id="UP001055879">
    <property type="component" value="Linkage Group LG08"/>
</dbReference>
<protein>
    <submittedName>
        <fullName evidence="1">Uncharacterized protein</fullName>
    </submittedName>
</protein>
<dbReference type="EMBL" id="CM042054">
    <property type="protein sequence ID" value="KAI3707689.1"/>
    <property type="molecule type" value="Genomic_DNA"/>
</dbReference>
<reference evidence="1 2" key="2">
    <citation type="journal article" date="2022" name="Mol. Ecol. Resour.">
        <title>The genomes of chicory, endive, great burdock and yacon provide insights into Asteraceae paleo-polyploidization history and plant inulin production.</title>
        <authorList>
            <person name="Fan W."/>
            <person name="Wang S."/>
            <person name="Wang H."/>
            <person name="Wang A."/>
            <person name="Jiang F."/>
            <person name="Liu H."/>
            <person name="Zhao H."/>
            <person name="Xu D."/>
            <person name="Zhang Y."/>
        </authorList>
    </citation>
    <scope>NUCLEOTIDE SEQUENCE [LARGE SCALE GENOMIC DNA]</scope>
    <source>
        <strain evidence="2">cv. Niubang</strain>
    </source>
</reference>
<comment type="caution">
    <text evidence="1">The sequence shown here is derived from an EMBL/GenBank/DDBJ whole genome shotgun (WGS) entry which is preliminary data.</text>
</comment>
<reference evidence="2" key="1">
    <citation type="journal article" date="2022" name="Mol. Ecol. Resour.">
        <title>The genomes of chicory, endive, great burdock and yacon provide insights into Asteraceae palaeo-polyploidization history and plant inulin production.</title>
        <authorList>
            <person name="Fan W."/>
            <person name="Wang S."/>
            <person name="Wang H."/>
            <person name="Wang A."/>
            <person name="Jiang F."/>
            <person name="Liu H."/>
            <person name="Zhao H."/>
            <person name="Xu D."/>
            <person name="Zhang Y."/>
        </authorList>
    </citation>
    <scope>NUCLEOTIDE SEQUENCE [LARGE SCALE GENOMIC DNA]</scope>
    <source>
        <strain evidence="2">cv. Niubang</strain>
    </source>
</reference>
<organism evidence="1 2">
    <name type="scientific">Arctium lappa</name>
    <name type="common">Greater burdock</name>
    <name type="synonym">Lappa major</name>
    <dbReference type="NCBI Taxonomy" id="4217"/>
    <lineage>
        <taxon>Eukaryota</taxon>
        <taxon>Viridiplantae</taxon>
        <taxon>Streptophyta</taxon>
        <taxon>Embryophyta</taxon>
        <taxon>Tracheophyta</taxon>
        <taxon>Spermatophyta</taxon>
        <taxon>Magnoliopsida</taxon>
        <taxon>eudicotyledons</taxon>
        <taxon>Gunneridae</taxon>
        <taxon>Pentapetalae</taxon>
        <taxon>asterids</taxon>
        <taxon>campanulids</taxon>
        <taxon>Asterales</taxon>
        <taxon>Asteraceae</taxon>
        <taxon>Carduoideae</taxon>
        <taxon>Cardueae</taxon>
        <taxon>Arctiinae</taxon>
        <taxon>Arctium</taxon>
    </lineage>
</organism>